<dbReference type="NCBIfam" id="TIGR00461">
    <property type="entry name" value="gcvP"/>
    <property type="match status" value="1"/>
</dbReference>
<dbReference type="GO" id="GO:0030170">
    <property type="term" value="F:pyridoxal phosphate binding"/>
    <property type="evidence" value="ECO:0007669"/>
    <property type="project" value="TreeGrafter"/>
</dbReference>
<dbReference type="GO" id="GO:0004375">
    <property type="term" value="F:glycine dehydrogenase (decarboxylating) activity"/>
    <property type="evidence" value="ECO:0007669"/>
    <property type="project" value="UniProtKB-UniRule"/>
</dbReference>
<dbReference type="OrthoDB" id="6537869at2759"/>
<dbReference type="SUPFAM" id="SSF53383">
    <property type="entry name" value="PLP-dependent transferases"/>
    <property type="match status" value="2"/>
</dbReference>
<evidence type="ECO:0000256" key="7">
    <source>
        <dbReference type="PIRSR" id="PIRSR603437-50"/>
    </source>
</evidence>
<dbReference type="Pfam" id="PF02347">
    <property type="entry name" value="GDC-P"/>
    <property type="match status" value="1"/>
</dbReference>
<dbReference type="GO" id="GO:0005960">
    <property type="term" value="C:glycine cleavage complex"/>
    <property type="evidence" value="ECO:0007669"/>
    <property type="project" value="TreeGrafter"/>
</dbReference>
<dbReference type="STRING" id="50429.A0A2B4RCG0"/>
<dbReference type="GO" id="GO:0016829">
    <property type="term" value="F:lyase activity"/>
    <property type="evidence" value="ECO:0007669"/>
    <property type="project" value="InterPro"/>
</dbReference>
<dbReference type="EC" id="1.4.4.2" evidence="8"/>
<dbReference type="Gene3D" id="3.40.640.10">
    <property type="entry name" value="Type I PLP-dependent aspartate aminotransferase-like (Major domain)"/>
    <property type="match status" value="2"/>
</dbReference>
<dbReference type="InterPro" id="IPR049316">
    <property type="entry name" value="GDC-P_C"/>
</dbReference>
<evidence type="ECO:0000256" key="3">
    <source>
        <dbReference type="ARBA" id="ARBA00022898"/>
    </source>
</evidence>
<comment type="cofactor">
    <cofactor evidence="1 7 8">
        <name>pyridoxal 5'-phosphate</name>
        <dbReference type="ChEBI" id="CHEBI:597326"/>
    </cofactor>
</comment>
<reference evidence="13" key="1">
    <citation type="journal article" date="2017" name="bioRxiv">
        <title>Comparative analysis of the genomes of Stylophora pistillata and Acropora digitifera provides evidence for extensive differences between species of corals.</title>
        <authorList>
            <person name="Voolstra C.R."/>
            <person name="Li Y."/>
            <person name="Liew Y.J."/>
            <person name="Baumgarten S."/>
            <person name="Zoccola D."/>
            <person name="Flot J.-F."/>
            <person name="Tambutte S."/>
            <person name="Allemand D."/>
            <person name="Aranda M."/>
        </authorList>
    </citation>
    <scope>NUCLEOTIDE SEQUENCE [LARGE SCALE GENOMIC DNA]</scope>
</reference>
<protein>
    <recommendedName>
        <fullName evidence="8">Glycine cleavage system P protein</fullName>
        <ecNumber evidence="8">1.4.4.2</ecNumber>
    </recommendedName>
</protein>
<gene>
    <name evidence="12" type="primary">Gldc</name>
    <name evidence="12" type="ORF">AWC38_SpisGene21681</name>
</gene>
<comment type="catalytic activity">
    <reaction evidence="6 8">
        <text>N(6)-[(R)-lipoyl]-L-lysyl-[glycine-cleavage complex H protein] + glycine + H(+) = N(6)-[(R)-S(8)-aminomethyldihydrolipoyl]-L-lysyl-[glycine-cleavage complex H protein] + CO2</text>
        <dbReference type="Rhea" id="RHEA:24304"/>
        <dbReference type="Rhea" id="RHEA-COMP:10494"/>
        <dbReference type="Rhea" id="RHEA-COMP:10495"/>
        <dbReference type="ChEBI" id="CHEBI:15378"/>
        <dbReference type="ChEBI" id="CHEBI:16526"/>
        <dbReference type="ChEBI" id="CHEBI:57305"/>
        <dbReference type="ChEBI" id="CHEBI:83099"/>
        <dbReference type="ChEBI" id="CHEBI:83143"/>
        <dbReference type="EC" id="1.4.4.2"/>
    </reaction>
</comment>
<dbReference type="CDD" id="cd00613">
    <property type="entry name" value="GDC-P"/>
    <property type="match status" value="2"/>
</dbReference>
<dbReference type="GO" id="GO:0005739">
    <property type="term" value="C:mitochondrion"/>
    <property type="evidence" value="ECO:0007669"/>
    <property type="project" value="UniProtKB-SubCell"/>
</dbReference>
<dbReference type="FunFam" id="3.90.1150.10:FF:000025">
    <property type="entry name" value="Glycine cleavage system P protein"/>
    <property type="match status" value="1"/>
</dbReference>
<dbReference type="GO" id="GO:0019464">
    <property type="term" value="P:glycine decarboxylation via glycine cleavage system"/>
    <property type="evidence" value="ECO:0007669"/>
    <property type="project" value="TreeGrafter"/>
</dbReference>
<evidence type="ECO:0000256" key="6">
    <source>
        <dbReference type="ARBA" id="ARBA00049026"/>
    </source>
</evidence>
<comment type="subunit">
    <text evidence="5">Homodimer. The glycine cleavage system is composed of four proteins: P, T, L and H.</text>
</comment>
<dbReference type="PANTHER" id="PTHR11773">
    <property type="entry name" value="GLYCINE DEHYDROGENASE, DECARBOXYLATING"/>
    <property type="match status" value="1"/>
</dbReference>
<feature type="modified residue" description="N6-(pyridoxal phosphate)lysine" evidence="7">
    <location>
        <position position="712"/>
    </location>
</feature>
<dbReference type="PANTHER" id="PTHR11773:SF1">
    <property type="entry name" value="GLYCINE DEHYDROGENASE (DECARBOXYLATING), MITOCHONDRIAL"/>
    <property type="match status" value="1"/>
</dbReference>
<dbReference type="AlphaFoldDB" id="A0A2B4RCG0"/>
<dbReference type="Gene3D" id="3.90.1150.10">
    <property type="entry name" value="Aspartate Aminotransferase, domain 1"/>
    <property type="match status" value="2"/>
</dbReference>
<dbReference type="FunFam" id="3.40.640.10:FF:000005">
    <property type="entry name" value="Glycine dehydrogenase (decarboxylating), mitochondrial"/>
    <property type="match status" value="1"/>
</dbReference>
<name>A0A2B4RCG0_STYPI</name>
<evidence type="ECO:0000259" key="10">
    <source>
        <dbReference type="Pfam" id="PF02347"/>
    </source>
</evidence>
<keyword evidence="13" id="KW-1185">Reference proteome</keyword>
<comment type="function">
    <text evidence="8">The glycine cleavage system catalyzes the degradation of glycine.</text>
</comment>
<accession>A0A2B4RCG0</accession>
<evidence type="ECO:0000256" key="1">
    <source>
        <dbReference type="ARBA" id="ARBA00001933"/>
    </source>
</evidence>
<dbReference type="Pfam" id="PF21478">
    <property type="entry name" value="GcvP2_C"/>
    <property type="match status" value="1"/>
</dbReference>
<evidence type="ECO:0000259" key="9">
    <source>
        <dbReference type="Pfam" id="PF01212"/>
    </source>
</evidence>
<proteinExistence type="inferred from homology"/>
<evidence type="ECO:0000259" key="11">
    <source>
        <dbReference type="Pfam" id="PF21478"/>
    </source>
</evidence>
<dbReference type="GO" id="GO:0016594">
    <property type="term" value="F:glycine binding"/>
    <property type="evidence" value="ECO:0007669"/>
    <property type="project" value="TreeGrafter"/>
</dbReference>
<dbReference type="InterPro" id="IPR049315">
    <property type="entry name" value="GDC-P_N"/>
</dbReference>
<dbReference type="InterPro" id="IPR003437">
    <property type="entry name" value="GcvP"/>
</dbReference>
<dbReference type="InterPro" id="IPR015424">
    <property type="entry name" value="PyrdxlP-dep_Trfase"/>
</dbReference>
<evidence type="ECO:0000256" key="4">
    <source>
        <dbReference type="ARBA" id="ARBA00023002"/>
    </source>
</evidence>
<feature type="domain" description="Aromatic amino acid beta-eliminating lyase/threonine aldolase" evidence="9">
    <location>
        <begin position="545"/>
        <end position="719"/>
    </location>
</feature>
<keyword evidence="8" id="KW-0496">Mitochondrion</keyword>
<dbReference type="Proteomes" id="UP000225706">
    <property type="component" value="Unassembled WGS sequence"/>
</dbReference>
<dbReference type="EMBL" id="LSMT01000824">
    <property type="protein sequence ID" value="PFX14190.1"/>
    <property type="molecule type" value="Genomic_DNA"/>
</dbReference>
<comment type="caution">
    <text evidence="12">The sequence shown here is derived from an EMBL/GenBank/DDBJ whole genome shotgun (WGS) entry which is preliminary data.</text>
</comment>
<feature type="domain" description="Glycine dehydrogenase C-terminal" evidence="11">
    <location>
        <begin position="789"/>
        <end position="909"/>
    </location>
</feature>
<evidence type="ECO:0000313" key="13">
    <source>
        <dbReference type="Proteomes" id="UP000225706"/>
    </source>
</evidence>
<comment type="similarity">
    <text evidence="2 8">Belongs to the GcvP family.</text>
</comment>
<evidence type="ECO:0000313" key="12">
    <source>
        <dbReference type="EMBL" id="PFX14190.1"/>
    </source>
</evidence>
<dbReference type="FunFam" id="3.90.1150.10:FF:000007">
    <property type="entry name" value="Glycine dehydrogenase (decarboxylating), mitochondrial"/>
    <property type="match status" value="1"/>
</dbReference>
<sequence>MVARCSSSSIQKFSLSEITPSSDAFCRRHIGPDAEEEKEMLRTLNLQNIDELIDKTLPSAIKYTRTLEMDEALSEPDLLEKLRQLAKHNQIWRSYIGMGYHNCHVPTTILRNILENPGWYTSYTPYQPELAQGRLESLLNFQTVVSDLTGLDIANASLLDEATAAAEAMALCYRHNKKPKFFVDKNCHPQTISVVQTRASFFGPDGEGLQIIIGDKESFDFSNKDVSGVLFQYPDSSGNIDDFSELVEKAHDVKALAVCATDLLALTILRPPGEFGCDIAIGSTQRFGVPLGYGGPHAGFFAVRNKGNLNRMMPGRVVGVTRDSQGKTCYRLALQTREQHIRREKATSNICTAQALLANMSAMYAVYHGPKGLKSIARRMHNATLLLAEGLKRAGHQVENDLFFDTLKVTSGIGDVSDILERANQRQINLRVFDDKAVGVSLDETVKEKDLVDLLWVFGCDSSVESLAANMDEVPEKSILNSTYKRLSDYLTHPVFNSYHSETNIVRYMKLLENKDISLCHSMIPLGSCTMKLNATTEMMAPVEQAQGYRRLYEELEKDLCEITGFDAVCFQSNSGAQGEYTGLRAIRAYHEHNGEENRKVCLIPVSAHGTNPASAQMAGYQVQVVKVEDNGNVSMSDLRMQVEKHSKDLAAIMVTYPSTNGVFEEGIRDICDLVHEHGGQVYLDGANLNAQVGICRPADYGADVMHTNLHKTFCIPHGGGGPGMGPIGVKKHLIPFLPSHPVVAPQSSRGERTHPFGVISAAPYGSSAILPISWSYIKLMGPKGLAHATKIAILNANYMAARLKDHYDVLFIGKDGYCAHEFIVDAKDFKKFGIEAIDIAKRLQDYGFHAPTVSWPVSTALMIEPTESESKAELDRLCDSLIMIREEIRFVEEGLIDKANNPIKNAPHTQDVVTADVWDSPYSREVAAFPAPWLKGTAKFWPTCSRVDDRYGDQHLVCSCPPLESYDYEKTKSFA</sequence>
<evidence type="ECO:0000256" key="8">
    <source>
        <dbReference type="RuleBase" id="RU364056"/>
    </source>
</evidence>
<organism evidence="12 13">
    <name type="scientific">Stylophora pistillata</name>
    <name type="common">Smooth cauliflower coral</name>
    <dbReference type="NCBI Taxonomy" id="50429"/>
    <lineage>
        <taxon>Eukaryota</taxon>
        <taxon>Metazoa</taxon>
        <taxon>Cnidaria</taxon>
        <taxon>Anthozoa</taxon>
        <taxon>Hexacorallia</taxon>
        <taxon>Scleractinia</taxon>
        <taxon>Astrocoeniina</taxon>
        <taxon>Pocilloporidae</taxon>
        <taxon>Stylophora</taxon>
    </lineage>
</organism>
<evidence type="ECO:0000256" key="5">
    <source>
        <dbReference type="ARBA" id="ARBA00046415"/>
    </source>
</evidence>
<dbReference type="InterPro" id="IPR001597">
    <property type="entry name" value="ArAA_b-elim_lyase/Thr_aldolase"/>
</dbReference>
<feature type="domain" description="Glycine cleavage system P-protein N-terminal" evidence="10">
    <location>
        <begin position="27"/>
        <end position="458"/>
    </location>
</feature>
<dbReference type="InterPro" id="IPR015421">
    <property type="entry name" value="PyrdxlP-dep_Trfase_major"/>
</dbReference>
<dbReference type="InterPro" id="IPR015422">
    <property type="entry name" value="PyrdxlP-dep_Trfase_small"/>
</dbReference>
<dbReference type="FunFam" id="3.40.640.10:FF:000007">
    <property type="entry name" value="glycine dehydrogenase (Decarboxylating), mitochondrial"/>
    <property type="match status" value="1"/>
</dbReference>
<keyword evidence="8" id="KW-0809">Transit peptide</keyword>
<evidence type="ECO:0000256" key="2">
    <source>
        <dbReference type="ARBA" id="ARBA00010756"/>
    </source>
</evidence>
<comment type="subcellular location">
    <subcellularLocation>
        <location evidence="8">Mitochondrion</location>
    </subcellularLocation>
</comment>
<keyword evidence="3 7" id="KW-0663">Pyridoxal phosphate</keyword>
<keyword evidence="4 8" id="KW-0560">Oxidoreductase</keyword>
<dbReference type="Pfam" id="PF01212">
    <property type="entry name" value="Beta_elim_lyase"/>
    <property type="match status" value="1"/>
</dbReference>
<dbReference type="InterPro" id="IPR020581">
    <property type="entry name" value="GDC_P"/>
</dbReference>